<evidence type="ECO:0000313" key="1">
    <source>
        <dbReference type="EMBL" id="MFC5820213.1"/>
    </source>
</evidence>
<protein>
    <submittedName>
        <fullName evidence="1">Uncharacterized protein</fullName>
    </submittedName>
</protein>
<accession>A0ABW1C3K5</accession>
<keyword evidence="2" id="KW-1185">Reference proteome</keyword>
<proteinExistence type="predicted"/>
<evidence type="ECO:0000313" key="2">
    <source>
        <dbReference type="Proteomes" id="UP001596096"/>
    </source>
</evidence>
<sequence length="55" mass="6355">MPQLVRQANSLLSSDHNLITPDRWPADFAELEINDEVRSLVMKDDAARLLRLHQD</sequence>
<comment type="caution">
    <text evidence="1">The sequence shown here is derived from an EMBL/GenBank/DDBJ whole genome shotgun (WGS) entry which is preliminary data.</text>
</comment>
<dbReference type="Proteomes" id="UP001596096">
    <property type="component" value="Unassembled WGS sequence"/>
</dbReference>
<organism evidence="1 2">
    <name type="scientific">Nonomuraea harbinensis</name>
    <dbReference type="NCBI Taxonomy" id="1286938"/>
    <lineage>
        <taxon>Bacteria</taxon>
        <taxon>Bacillati</taxon>
        <taxon>Actinomycetota</taxon>
        <taxon>Actinomycetes</taxon>
        <taxon>Streptosporangiales</taxon>
        <taxon>Streptosporangiaceae</taxon>
        <taxon>Nonomuraea</taxon>
    </lineage>
</organism>
<dbReference type="RefSeq" id="WP_219546104.1">
    <property type="nucleotide sequence ID" value="NZ_JAHKRN010000021.1"/>
</dbReference>
<gene>
    <name evidence="1" type="ORF">ACFPUY_34375</name>
</gene>
<reference evidence="2" key="1">
    <citation type="journal article" date="2019" name="Int. J. Syst. Evol. Microbiol.">
        <title>The Global Catalogue of Microorganisms (GCM) 10K type strain sequencing project: providing services to taxonomists for standard genome sequencing and annotation.</title>
        <authorList>
            <consortium name="The Broad Institute Genomics Platform"/>
            <consortium name="The Broad Institute Genome Sequencing Center for Infectious Disease"/>
            <person name="Wu L."/>
            <person name="Ma J."/>
        </authorList>
    </citation>
    <scope>NUCLEOTIDE SEQUENCE [LARGE SCALE GENOMIC DNA]</scope>
    <source>
        <strain evidence="2">CGMCC 4.7106</strain>
    </source>
</reference>
<dbReference type="EMBL" id="JBHSNW010000023">
    <property type="protein sequence ID" value="MFC5820213.1"/>
    <property type="molecule type" value="Genomic_DNA"/>
</dbReference>
<name>A0ABW1C3K5_9ACTN</name>